<reference evidence="1 2" key="1">
    <citation type="submission" date="2019-07" db="EMBL/GenBank/DDBJ databases">
        <title>Whole genome shotgun sequence of Methylobacterium haplocladii NBRC 107714.</title>
        <authorList>
            <person name="Hosoyama A."/>
            <person name="Uohara A."/>
            <person name="Ohji S."/>
            <person name="Ichikawa N."/>
        </authorList>
    </citation>
    <scope>NUCLEOTIDE SEQUENCE [LARGE SCALE GENOMIC DNA]</scope>
    <source>
        <strain evidence="1 2">NBRC 107714</strain>
    </source>
</reference>
<evidence type="ECO:0000313" key="2">
    <source>
        <dbReference type="Proteomes" id="UP000321258"/>
    </source>
</evidence>
<comment type="caution">
    <text evidence="1">The sequence shown here is derived from an EMBL/GenBank/DDBJ whole genome shotgun (WGS) entry which is preliminary data.</text>
</comment>
<protein>
    <submittedName>
        <fullName evidence="1">Uncharacterized protein</fullName>
    </submittedName>
</protein>
<dbReference type="Proteomes" id="UP000321258">
    <property type="component" value="Unassembled WGS sequence"/>
</dbReference>
<dbReference type="RefSeq" id="WP_147076348.1">
    <property type="nucleotide sequence ID" value="NZ_BJZT01000005.1"/>
</dbReference>
<dbReference type="AlphaFoldDB" id="A0A512IK42"/>
<dbReference type="OrthoDB" id="7998984at2"/>
<dbReference type="EMBL" id="BJZT01000005">
    <property type="protein sequence ID" value="GEO98051.1"/>
    <property type="molecule type" value="Genomic_DNA"/>
</dbReference>
<gene>
    <name evidence="1" type="ORF">MHA02_04390</name>
</gene>
<name>A0A512IK42_9HYPH</name>
<sequence>MRAFSLSLIAVSWTSLEVAAQDRADLQRLVDMPDTFIGKRIVVPSVNCVDDPKGGYVCARSVGGQKLRLQAGALGTKTGAKIAERLLGDCKGTANLKRAACRVDAEIEPSRGTRDITETPSGSMPITVIDAPSIEMYEAVSKKRIKRQKAATVSPKSPKP</sequence>
<evidence type="ECO:0000313" key="1">
    <source>
        <dbReference type="EMBL" id="GEO98051.1"/>
    </source>
</evidence>
<keyword evidence="2" id="KW-1185">Reference proteome</keyword>
<proteinExistence type="predicted"/>
<organism evidence="1 2">
    <name type="scientific">Methylobacterium haplocladii</name>
    <dbReference type="NCBI Taxonomy" id="1176176"/>
    <lineage>
        <taxon>Bacteria</taxon>
        <taxon>Pseudomonadati</taxon>
        <taxon>Pseudomonadota</taxon>
        <taxon>Alphaproteobacteria</taxon>
        <taxon>Hyphomicrobiales</taxon>
        <taxon>Methylobacteriaceae</taxon>
        <taxon>Methylobacterium</taxon>
    </lineage>
</organism>
<accession>A0A512IK42</accession>